<proteinExistence type="predicted"/>
<gene>
    <name evidence="1" type="ORF">PMACD_LOCUS1572</name>
</gene>
<dbReference type="Proteomes" id="UP000663880">
    <property type="component" value="Unassembled WGS sequence"/>
</dbReference>
<accession>A0A821MAQ4</accession>
<sequence>MQLVTAKTRIQVDMVIGDLQYSLASGIFPSTYGKAFDVEGKSQWKSTASCQGKRVGCACVFHTNVPLVVHPRGSQRVGDL</sequence>
<keyword evidence="2" id="KW-1185">Reference proteome</keyword>
<evidence type="ECO:0000313" key="2">
    <source>
        <dbReference type="Proteomes" id="UP000663880"/>
    </source>
</evidence>
<comment type="caution">
    <text evidence="1">The sequence shown here is derived from an EMBL/GenBank/DDBJ whole genome shotgun (WGS) entry which is preliminary data.</text>
</comment>
<dbReference type="EMBL" id="CAJOBZ010000003">
    <property type="protein sequence ID" value="CAF4766378.1"/>
    <property type="molecule type" value="Genomic_DNA"/>
</dbReference>
<protein>
    <submittedName>
        <fullName evidence="1">Uncharacterized protein</fullName>
    </submittedName>
</protein>
<reference evidence="1" key="1">
    <citation type="submission" date="2021-02" db="EMBL/GenBank/DDBJ databases">
        <authorList>
            <person name="Steward A R."/>
        </authorList>
    </citation>
    <scope>NUCLEOTIDE SEQUENCE</scope>
</reference>
<organism evidence="1 2">
    <name type="scientific">Pieris macdunnoughi</name>
    <dbReference type="NCBI Taxonomy" id="345717"/>
    <lineage>
        <taxon>Eukaryota</taxon>
        <taxon>Metazoa</taxon>
        <taxon>Ecdysozoa</taxon>
        <taxon>Arthropoda</taxon>
        <taxon>Hexapoda</taxon>
        <taxon>Insecta</taxon>
        <taxon>Pterygota</taxon>
        <taxon>Neoptera</taxon>
        <taxon>Endopterygota</taxon>
        <taxon>Lepidoptera</taxon>
        <taxon>Glossata</taxon>
        <taxon>Ditrysia</taxon>
        <taxon>Papilionoidea</taxon>
        <taxon>Pieridae</taxon>
        <taxon>Pierinae</taxon>
        <taxon>Pieris</taxon>
    </lineage>
</organism>
<name>A0A821MAQ4_9NEOP</name>
<evidence type="ECO:0000313" key="1">
    <source>
        <dbReference type="EMBL" id="CAF4766378.1"/>
    </source>
</evidence>
<dbReference type="AlphaFoldDB" id="A0A821MAQ4"/>